<feature type="domain" description="EF-hand" evidence="3">
    <location>
        <begin position="87"/>
        <end position="113"/>
    </location>
</feature>
<reference evidence="4" key="1">
    <citation type="submission" date="2018-05" db="EMBL/GenBank/DDBJ databases">
        <authorList>
            <person name="Lanie J.A."/>
            <person name="Ng W.-L."/>
            <person name="Kazmierczak K.M."/>
            <person name="Andrzejewski T.M."/>
            <person name="Davidsen T.M."/>
            <person name="Wayne K.J."/>
            <person name="Tettelin H."/>
            <person name="Glass J.I."/>
            <person name="Rusch D."/>
            <person name="Podicherti R."/>
            <person name="Tsui H.-C.T."/>
            <person name="Winkler M.E."/>
        </authorList>
    </citation>
    <scope>NUCLEOTIDE SEQUENCE</scope>
</reference>
<feature type="domain" description="C2H2-type" evidence="2">
    <location>
        <begin position="144"/>
        <end position="167"/>
    </location>
</feature>
<organism evidence="4">
    <name type="scientific">marine metagenome</name>
    <dbReference type="NCBI Taxonomy" id="408172"/>
    <lineage>
        <taxon>unclassified sequences</taxon>
        <taxon>metagenomes</taxon>
        <taxon>ecological metagenomes</taxon>
    </lineage>
</organism>
<dbReference type="AlphaFoldDB" id="A0A382GNW6"/>
<evidence type="ECO:0000313" key="4">
    <source>
        <dbReference type="EMBL" id="SVB76826.1"/>
    </source>
</evidence>
<feature type="region of interest" description="Disordered" evidence="1">
    <location>
        <begin position="287"/>
        <end position="308"/>
    </location>
</feature>
<dbReference type="PROSITE" id="PS00028">
    <property type="entry name" value="ZINC_FINGER_C2H2_1"/>
    <property type="match status" value="1"/>
</dbReference>
<dbReference type="SUPFAM" id="SSF47473">
    <property type="entry name" value="EF-hand"/>
    <property type="match status" value="2"/>
</dbReference>
<dbReference type="SMART" id="SM00355">
    <property type="entry name" value="ZnF_C2H2"/>
    <property type="match status" value="2"/>
</dbReference>
<gene>
    <name evidence="4" type="ORF">METZ01_LOCUS229680</name>
</gene>
<dbReference type="PROSITE" id="PS50222">
    <property type="entry name" value="EF_HAND_2"/>
    <property type="match status" value="2"/>
</dbReference>
<dbReference type="InterPro" id="IPR002048">
    <property type="entry name" value="EF_hand_dom"/>
</dbReference>
<evidence type="ECO:0000259" key="3">
    <source>
        <dbReference type="PROSITE" id="PS50222"/>
    </source>
</evidence>
<feature type="region of interest" description="Disordered" evidence="1">
    <location>
        <begin position="224"/>
        <end position="244"/>
    </location>
</feature>
<dbReference type="GO" id="GO:0005509">
    <property type="term" value="F:calcium ion binding"/>
    <property type="evidence" value="ECO:0007669"/>
    <property type="project" value="InterPro"/>
</dbReference>
<protein>
    <recommendedName>
        <fullName evidence="5">C2H2-type domain-containing protein</fullName>
    </recommendedName>
</protein>
<name>A0A382GNW6_9ZZZZ</name>
<dbReference type="InterPro" id="IPR011992">
    <property type="entry name" value="EF-hand-dom_pair"/>
</dbReference>
<proteinExistence type="predicted"/>
<feature type="non-terminal residue" evidence="4">
    <location>
        <position position="1"/>
    </location>
</feature>
<evidence type="ECO:0008006" key="5">
    <source>
        <dbReference type="Google" id="ProtNLM"/>
    </source>
</evidence>
<accession>A0A382GNW6</accession>
<evidence type="ECO:0000256" key="1">
    <source>
        <dbReference type="SAM" id="MobiDB-lite"/>
    </source>
</evidence>
<dbReference type="EMBL" id="UINC01056604">
    <property type="protein sequence ID" value="SVB76826.1"/>
    <property type="molecule type" value="Genomic_DNA"/>
</dbReference>
<feature type="compositionally biased region" description="Basic and acidic residues" evidence="1">
    <location>
        <begin position="229"/>
        <end position="240"/>
    </location>
</feature>
<evidence type="ECO:0000259" key="2">
    <source>
        <dbReference type="PROSITE" id="PS50157"/>
    </source>
</evidence>
<dbReference type="Pfam" id="PF13202">
    <property type="entry name" value="EF-hand_5"/>
    <property type="match status" value="2"/>
</dbReference>
<feature type="non-terminal residue" evidence="4">
    <location>
        <position position="348"/>
    </location>
</feature>
<dbReference type="PROSITE" id="PS50157">
    <property type="entry name" value="ZINC_FINGER_C2H2_2"/>
    <property type="match status" value="1"/>
</dbReference>
<dbReference type="InterPro" id="IPR013087">
    <property type="entry name" value="Znf_C2H2_type"/>
</dbReference>
<sequence>NTDDDWRAHCDENWEHCKAQAGDVCGFRGHDGQGEECGYVHTGDPEEDHHHCDTCGMAVNSGDEMGAHCNDNPDHCGGGDHGGGPSFEDVDTNGDGVIDREEARAAFGDEPEFDAEYDRISGDDGVIDHAEFMAEDDGDHEGEFYCGECDASFVSEGEMNEHMQREHGEGYSGPPTNHWDGNCAAICGGHSEYWLETDGNPDNGAEDGPYATWDHDNDGNPVDCGCGDDGNHEDDGDHGGYDNLGGDTSWADAAYQIDGNQEHYDIVMSVPEEDREKVYEDIKRDVEEHRGDHDGGPSFEDVDTNGDGVIDREEARAFFGDEPEFDAEYDRISGDDGVIDHAEFMAED</sequence>
<feature type="domain" description="EF-hand" evidence="3">
    <location>
        <begin position="299"/>
        <end position="325"/>
    </location>
</feature>
<dbReference type="Gene3D" id="1.10.238.10">
    <property type="entry name" value="EF-hand"/>
    <property type="match status" value="1"/>
</dbReference>